<dbReference type="InterPro" id="IPR025250">
    <property type="entry name" value="DUF4199"/>
</dbReference>
<dbReference type="AlphaFoldDB" id="A0A1H1XN86"/>
<sequence length="183" mass="20281">METKLPSSNQTAFKWAIIYVIISIVITYTFQFLNIDQSSSAKYLGYIPFIAFMFLAQKEYKDQHGGYITFSEGLATGFKYAVISGIIMAIFIYIYLTFLSPQIFDQALSTQRDAMVQKGMSSDQIDKAMDIAKRLGPMIGAVVLAILTAIIGVVLALIGAAIFKNEKPPFDINDETTYVDPAV</sequence>
<evidence type="ECO:0000256" key="1">
    <source>
        <dbReference type="SAM" id="Phobius"/>
    </source>
</evidence>
<name>A0A1H1XN86_MUCMA</name>
<keyword evidence="3" id="KW-1185">Reference proteome</keyword>
<accession>A0A1H1XN86</accession>
<reference evidence="2 3" key="1">
    <citation type="submission" date="2016-10" db="EMBL/GenBank/DDBJ databases">
        <authorList>
            <person name="de Groot N.N."/>
        </authorList>
    </citation>
    <scope>NUCLEOTIDE SEQUENCE [LARGE SCALE GENOMIC DNA]</scope>
    <source>
        <strain evidence="2 3">MP1X4</strain>
    </source>
</reference>
<proteinExistence type="predicted"/>
<keyword evidence="1" id="KW-0472">Membrane</keyword>
<feature type="transmembrane region" description="Helical" evidence="1">
    <location>
        <begin position="77"/>
        <end position="96"/>
    </location>
</feature>
<evidence type="ECO:0000313" key="2">
    <source>
        <dbReference type="EMBL" id="SDT10684.1"/>
    </source>
</evidence>
<dbReference type="STRING" id="652787.SAMN05216490_2499"/>
<keyword evidence="1" id="KW-0812">Transmembrane</keyword>
<protein>
    <recommendedName>
        <fullName evidence="4">DUF4199 domain-containing protein</fullName>
    </recommendedName>
</protein>
<keyword evidence="1" id="KW-1133">Transmembrane helix</keyword>
<evidence type="ECO:0000313" key="3">
    <source>
        <dbReference type="Proteomes" id="UP000199679"/>
    </source>
</evidence>
<feature type="transmembrane region" description="Helical" evidence="1">
    <location>
        <begin position="39"/>
        <end position="56"/>
    </location>
</feature>
<evidence type="ECO:0008006" key="4">
    <source>
        <dbReference type="Google" id="ProtNLM"/>
    </source>
</evidence>
<dbReference type="OrthoDB" id="1122768at2"/>
<gene>
    <name evidence="2" type="ORF">SAMN05216490_2499</name>
</gene>
<dbReference type="Proteomes" id="UP000199679">
    <property type="component" value="Chromosome I"/>
</dbReference>
<dbReference type="EMBL" id="LT629740">
    <property type="protein sequence ID" value="SDT10684.1"/>
    <property type="molecule type" value="Genomic_DNA"/>
</dbReference>
<feature type="transmembrane region" description="Helical" evidence="1">
    <location>
        <begin position="138"/>
        <end position="163"/>
    </location>
</feature>
<dbReference type="Pfam" id="PF13858">
    <property type="entry name" value="DUF4199"/>
    <property type="match status" value="1"/>
</dbReference>
<dbReference type="RefSeq" id="WP_157682130.1">
    <property type="nucleotide sequence ID" value="NZ_LT629740.1"/>
</dbReference>
<feature type="transmembrane region" description="Helical" evidence="1">
    <location>
        <begin position="12"/>
        <end position="33"/>
    </location>
</feature>
<organism evidence="2 3">
    <name type="scientific">Mucilaginibacter mallensis</name>
    <dbReference type="NCBI Taxonomy" id="652787"/>
    <lineage>
        <taxon>Bacteria</taxon>
        <taxon>Pseudomonadati</taxon>
        <taxon>Bacteroidota</taxon>
        <taxon>Sphingobacteriia</taxon>
        <taxon>Sphingobacteriales</taxon>
        <taxon>Sphingobacteriaceae</taxon>
        <taxon>Mucilaginibacter</taxon>
    </lineage>
</organism>